<accession>A0A8H7IEC8</accession>
<comment type="caution">
    <text evidence="3">The sequence shown here is derived from an EMBL/GenBank/DDBJ whole genome shotgun (WGS) entry which is preliminary data.</text>
</comment>
<name>A0A8H7IEC8_9AGAM</name>
<keyword evidence="2" id="KW-1133">Transmembrane helix</keyword>
<evidence type="ECO:0000256" key="2">
    <source>
        <dbReference type="SAM" id="Phobius"/>
    </source>
</evidence>
<dbReference type="AlphaFoldDB" id="A0A8H7IEC8"/>
<reference evidence="3" key="1">
    <citation type="submission" date="2020-09" db="EMBL/GenBank/DDBJ databases">
        <title>Comparative genome analyses of four rice-infecting Rhizoctonia solani isolates reveal extensive enrichment of homogalacturonan modification genes.</title>
        <authorList>
            <person name="Lee D.-Y."/>
            <person name="Jeon J."/>
            <person name="Kim K.-T."/>
            <person name="Cheong K."/>
            <person name="Song H."/>
            <person name="Choi G."/>
            <person name="Ko J."/>
            <person name="Opiyo S.O."/>
            <person name="Zuo S."/>
            <person name="Madhav S."/>
            <person name="Lee Y.-H."/>
            <person name="Wang G.-L."/>
        </authorList>
    </citation>
    <scope>NUCLEOTIDE SEQUENCE</scope>
    <source>
        <strain evidence="3">AG1-IA B2</strain>
    </source>
</reference>
<dbReference type="EMBL" id="JACYCF010000005">
    <property type="protein sequence ID" value="KAF8757273.1"/>
    <property type="molecule type" value="Genomic_DNA"/>
</dbReference>
<evidence type="ECO:0000313" key="3">
    <source>
        <dbReference type="EMBL" id="KAF8757273.1"/>
    </source>
</evidence>
<sequence length="252" mass="27466">MSQDILALLSKFAANPDLLPQFQAFLEAQGAAKSSVPESGPPAGPSIPNAEETRGQPTTRNQCLTPCQKSPPRRSIKDHKNTQNPYPSPSVDTSIWHSYHSDSRSLTHNHARSPARSPAHYPARSPIVIVLGLRLLIVPGLAVVIVVAPAPLPLPFSLSLLDPFLLSLSDPFLLLLSDPFSLLLSNQPTTETEKPRGWGKADYYNQMPTSYQKGGGSEGGRRGGRVYEFVKGAKVIKATFLERMSARRHTNL</sequence>
<protein>
    <submittedName>
        <fullName evidence="3">Uncharacterized protein</fullName>
    </submittedName>
</protein>
<keyword evidence="2" id="KW-0812">Transmembrane</keyword>
<proteinExistence type="predicted"/>
<feature type="region of interest" description="Disordered" evidence="1">
    <location>
        <begin position="29"/>
        <end position="93"/>
    </location>
</feature>
<gene>
    <name evidence="3" type="ORF">RHS01_04151</name>
</gene>
<dbReference type="Proteomes" id="UP000614334">
    <property type="component" value="Unassembled WGS sequence"/>
</dbReference>
<evidence type="ECO:0000256" key="1">
    <source>
        <dbReference type="SAM" id="MobiDB-lite"/>
    </source>
</evidence>
<organism evidence="3 4">
    <name type="scientific">Rhizoctonia solani</name>
    <dbReference type="NCBI Taxonomy" id="456999"/>
    <lineage>
        <taxon>Eukaryota</taxon>
        <taxon>Fungi</taxon>
        <taxon>Dikarya</taxon>
        <taxon>Basidiomycota</taxon>
        <taxon>Agaricomycotina</taxon>
        <taxon>Agaricomycetes</taxon>
        <taxon>Cantharellales</taxon>
        <taxon>Ceratobasidiaceae</taxon>
        <taxon>Rhizoctonia</taxon>
    </lineage>
</organism>
<keyword evidence="2" id="KW-0472">Membrane</keyword>
<feature type="transmembrane region" description="Helical" evidence="2">
    <location>
        <begin position="127"/>
        <end position="152"/>
    </location>
</feature>
<feature type="compositionally biased region" description="Polar residues" evidence="1">
    <location>
        <begin position="82"/>
        <end position="93"/>
    </location>
</feature>
<feature type="compositionally biased region" description="Polar residues" evidence="1">
    <location>
        <begin position="55"/>
        <end position="68"/>
    </location>
</feature>
<evidence type="ECO:0000313" key="4">
    <source>
        <dbReference type="Proteomes" id="UP000614334"/>
    </source>
</evidence>